<comment type="similarity">
    <text evidence="2">Belongs to the ATP-dependent AMP-binding enzyme family.</text>
</comment>
<keyword evidence="7" id="KW-0067">ATP-binding</keyword>
<dbReference type="Gene3D" id="2.30.38.10">
    <property type="entry name" value="Luciferase, Domain 3"/>
    <property type="match status" value="1"/>
</dbReference>
<dbReference type="Pfam" id="PF00501">
    <property type="entry name" value="AMP-binding"/>
    <property type="match status" value="1"/>
</dbReference>
<keyword evidence="5" id="KW-0677">Repeat</keyword>
<dbReference type="GO" id="GO:0017000">
    <property type="term" value="P:antibiotic biosynthetic process"/>
    <property type="evidence" value="ECO:0007669"/>
    <property type="project" value="UniProtKB-KW"/>
</dbReference>
<dbReference type="InterPro" id="IPR045851">
    <property type="entry name" value="AMP-bd_C_sf"/>
</dbReference>
<evidence type="ECO:0000256" key="6">
    <source>
        <dbReference type="ARBA" id="ARBA00022741"/>
    </source>
</evidence>
<dbReference type="GO" id="GO:0008610">
    <property type="term" value="P:lipid biosynthetic process"/>
    <property type="evidence" value="ECO:0007669"/>
    <property type="project" value="UniProtKB-ARBA"/>
</dbReference>
<dbReference type="GO" id="GO:0005524">
    <property type="term" value="F:ATP binding"/>
    <property type="evidence" value="ECO:0007669"/>
    <property type="project" value="UniProtKB-KW"/>
</dbReference>
<dbReference type="PANTHER" id="PTHR45527">
    <property type="entry name" value="NONRIBOSOMAL PEPTIDE SYNTHETASE"/>
    <property type="match status" value="1"/>
</dbReference>
<dbReference type="SUPFAM" id="SSF47336">
    <property type="entry name" value="ACP-like"/>
    <property type="match status" value="1"/>
</dbReference>
<evidence type="ECO:0000313" key="10">
    <source>
        <dbReference type="EMBL" id="PEN45004.1"/>
    </source>
</evidence>
<dbReference type="Gene3D" id="3.30.559.30">
    <property type="entry name" value="Nonribosomal peptide synthetase, condensation domain"/>
    <property type="match status" value="1"/>
</dbReference>
<evidence type="ECO:0000256" key="8">
    <source>
        <dbReference type="ARBA" id="ARBA00023194"/>
    </source>
</evidence>
<evidence type="ECO:0000256" key="3">
    <source>
        <dbReference type="ARBA" id="ARBA00022450"/>
    </source>
</evidence>
<evidence type="ECO:0000313" key="11">
    <source>
        <dbReference type="Proteomes" id="UP000220934"/>
    </source>
</evidence>
<dbReference type="InterPro" id="IPR025110">
    <property type="entry name" value="AMP-bd_C"/>
</dbReference>
<dbReference type="NCBIfam" id="TIGR01720">
    <property type="entry name" value="NRPS-para261"/>
    <property type="match status" value="1"/>
</dbReference>
<evidence type="ECO:0000256" key="5">
    <source>
        <dbReference type="ARBA" id="ARBA00022737"/>
    </source>
</evidence>
<dbReference type="GO" id="GO:0005737">
    <property type="term" value="C:cytoplasm"/>
    <property type="evidence" value="ECO:0007669"/>
    <property type="project" value="TreeGrafter"/>
</dbReference>
<evidence type="ECO:0000256" key="7">
    <source>
        <dbReference type="ARBA" id="ARBA00022840"/>
    </source>
</evidence>
<keyword evidence="3" id="KW-0596">Phosphopantetheine</keyword>
<dbReference type="CDD" id="cd19534">
    <property type="entry name" value="E_NRPS"/>
    <property type="match status" value="1"/>
</dbReference>
<dbReference type="Gene3D" id="1.10.1200.10">
    <property type="entry name" value="ACP-like"/>
    <property type="match status" value="1"/>
</dbReference>
<keyword evidence="6" id="KW-0547">Nucleotide-binding</keyword>
<dbReference type="PROSITE" id="PS00455">
    <property type="entry name" value="AMP_BINDING"/>
    <property type="match status" value="1"/>
</dbReference>
<name>A0AB36SDI3_9BACI</name>
<dbReference type="PROSITE" id="PS50075">
    <property type="entry name" value="CARRIER"/>
    <property type="match status" value="1"/>
</dbReference>
<dbReference type="Pfam" id="PF13193">
    <property type="entry name" value="AMP-binding_C"/>
    <property type="match status" value="1"/>
</dbReference>
<dbReference type="InterPro" id="IPR010060">
    <property type="entry name" value="NRPS_synth"/>
</dbReference>
<dbReference type="GO" id="GO:0044550">
    <property type="term" value="P:secondary metabolite biosynthetic process"/>
    <property type="evidence" value="ECO:0007669"/>
    <property type="project" value="UniProtKB-ARBA"/>
</dbReference>
<dbReference type="InterPro" id="IPR000873">
    <property type="entry name" value="AMP-dep_synth/lig_dom"/>
</dbReference>
<gene>
    <name evidence="10" type="ORF">CN596_30635</name>
</gene>
<comment type="caution">
    <text evidence="10">The sequence shown here is derived from an EMBL/GenBank/DDBJ whole genome shotgun (WGS) entry which is preliminary data.</text>
</comment>
<dbReference type="GO" id="GO:0003824">
    <property type="term" value="F:catalytic activity"/>
    <property type="evidence" value="ECO:0007669"/>
    <property type="project" value="InterPro"/>
</dbReference>
<dbReference type="InterPro" id="IPR023213">
    <property type="entry name" value="CAT-like_dom_sf"/>
</dbReference>
<dbReference type="PROSITE" id="PS00012">
    <property type="entry name" value="PHOSPHOPANTETHEINE"/>
    <property type="match status" value="1"/>
</dbReference>
<comment type="cofactor">
    <cofactor evidence="1">
        <name>pantetheine 4'-phosphate</name>
        <dbReference type="ChEBI" id="CHEBI:47942"/>
    </cofactor>
</comment>
<feature type="domain" description="Carrier" evidence="9">
    <location>
        <begin position="521"/>
        <end position="595"/>
    </location>
</feature>
<evidence type="ECO:0000256" key="2">
    <source>
        <dbReference type="ARBA" id="ARBA00006432"/>
    </source>
</evidence>
<dbReference type="InterPro" id="IPR036736">
    <property type="entry name" value="ACP-like_sf"/>
</dbReference>
<sequence>MNENGRNIKFQQEFKNNVESHLANNTIHGLFEEQVEKFPDKIAVVFKDRRLTYRQLNEKANQLARILVKNNVSKDIVVPVVMERSLDMIIGLLAILKSGGVYLPIDIEYPVERIQYMLSDSQANILLTQSHLVEEISFEGNKVVLEDINVSEQPKENLNLASKLTDLAYVIYTSGTTGLPKGAMLEHKGIVNLELLWKNTFGISSQDNIGQFASMSFDASIWEILMTLLNGATLYIITKDIINNFVDFQKYVQQSDITVLTLPPTYALYLEPETIPSLRLLITAGSASSENLVNRWNQSVIYVNAYGPTEASICSTVWIAPSQDSISQLIPIGVPIQNTNIYILNEKKQLVKTGELGELYIGGVGLARGYLNRFKLTEEKFVDSPFVQGEKIYRTGDIASLLPDGNIEFHGRMDHQVKIRGHRIELGEIESLLLKHDQVKEVVVIVRKDCNNDCYLCAYYVIENKMNSINLREYLKQFLPDYMIPSYFILLEKMPLTMNGKIDRKSLPEQQDVYNNNNYLSPRNDIESIMVEIWKEVLGTNKIGIRDNFYELGGDSIKAIQVAAKLNAYHLKLETKNLFENPTIEKVSHCIKRVKSKSNQGLVEGKVSLTPIQHWFFAKRFTDMEQWNQSIMLYNPHGYKEAALRSVFLKILEHHDALRMAYKIENQTVLQVNRGIEDNLFEFQKFNVPEEIDQRNFINNEINKMQRNMDIFQGPLVQVGLFHTALGDHLFLSIHHLVVDGISYRILLEDISSAYLQALNNKNIVLPTKTDSFYEWSTELNKYAYSRELLDEIPYWEEVEKKAKSFLLPEEGVPKQNTQNNKASIYVEISPGHTQRLLKHVHRAYNTEVNDILLTALGLAMRDWLGENQIVLNLEAHGREEILSHVNISRTVGWFTSQCPVILNLDNADNLSQLIKGTKEDLRRIPNKGIGYEILKYLTPKNLNPTLKFSIVPEINFNYLGQFEMDMSSKLFAPSLFSNIKSLGPDGEGNLSKRSELYFKINITSFIEDGKLNLTISYNEQRYKFETMNQLSQNIKSHLISIIEHCVNKEEMEYTPSDFTYKELDNKEVDNVFLLLSESLN</sequence>
<dbReference type="Pfam" id="PF00668">
    <property type="entry name" value="Condensation"/>
    <property type="match status" value="1"/>
</dbReference>
<dbReference type="InterPro" id="IPR009081">
    <property type="entry name" value="PP-bd_ACP"/>
</dbReference>
<dbReference type="Gene3D" id="3.40.50.980">
    <property type="match status" value="2"/>
</dbReference>
<evidence type="ECO:0000256" key="1">
    <source>
        <dbReference type="ARBA" id="ARBA00001957"/>
    </source>
</evidence>
<dbReference type="InterPro" id="IPR006162">
    <property type="entry name" value="Ppantetheine_attach_site"/>
</dbReference>
<keyword evidence="8" id="KW-0045">Antibiotic biosynthesis</keyword>
<protein>
    <submittedName>
        <fullName evidence="10">Non-ribosomal peptide synthetase</fullName>
    </submittedName>
</protein>
<organism evidence="10 11">
    <name type="scientific">Bacillus toyonensis</name>
    <dbReference type="NCBI Taxonomy" id="155322"/>
    <lineage>
        <taxon>Bacteria</taxon>
        <taxon>Bacillati</taxon>
        <taxon>Bacillota</taxon>
        <taxon>Bacilli</taxon>
        <taxon>Bacillales</taxon>
        <taxon>Bacillaceae</taxon>
        <taxon>Bacillus</taxon>
        <taxon>Bacillus cereus group</taxon>
    </lineage>
</organism>
<dbReference type="InterPro" id="IPR001242">
    <property type="entry name" value="Condensation_dom"/>
</dbReference>
<dbReference type="NCBIfam" id="TIGR01733">
    <property type="entry name" value="AA-adenyl-dom"/>
    <property type="match status" value="1"/>
</dbReference>
<dbReference type="GO" id="GO:0043041">
    <property type="term" value="P:amino acid activation for nonribosomal peptide biosynthetic process"/>
    <property type="evidence" value="ECO:0007669"/>
    <property type="project" value="TreeGrafter"/>
</dbReference>
<evidence type="ECO:0000259" key="9">
    <source>
        <dbReference type="PROSITE" id="PS50075"/>
    </source>
</evidence>
<dbReference type="FunFam" id="3.30.300.30:FF:000010">
    <property type="entry name" value="Enterobactin synthetase component F"/>
    <property type="match status" value="1"/>
</dbReference>
<evidence type="ECO:0000256" key="4">
    <source>
        <dbReference type="ARBA" id="ARBA00022553"/>
    </source>
</evidence>
<dbReference type="InterPro" id="IPR020845">
    <property type="entry name" value="AMP-binding_CS"/>
</dbReference>
<dbReference type="SUPFAM" id="SSF52777">
    <property type="entry name" value="CoA-dependent acyltransferases"/>
    <property type="match status" value="2"/>
</dbReference>
<dbReference type="Proteomes" id="UP000220934">
    <property type="component" value="Unassembled WGS sequence"/>
</dbReference>
<dbReference type="EMBL" id="NUAJ01000064">
    <property type="protein sequence ID" value="PEN45004.1"/>
    <property type="molecule type" value="Genomic_DNA"/>
</dbReference>
<dbReference type="Gene3D" id="3.30.300.30">
    <property type="match status" value="1"/>
</dbReference>
<keyword evidence="4" id="KW-0597">Phosphoprotein</keyword>
<proteinExistence type="inferred from homology"/>
<dbReference type="GO" id="GO:0031177">
    <property type="term" value="F:phosphopantetheine binding"/>
    <property type="evidence" value="ECO:0007669"/>
    <property type="project" value="TreeGrafter"/>
</dbReference>
<dbReference type="AlphaFoldDB" id="A0AB36SDI3"/>
<dbReference type="FunFam" id="3.40.50.980:FF:000001">
    <property type="entry name" value="Non-ribosomal peptide synthetase"/>
    <property type="match status" value="1"/>
</dbReference>
<dbReference type="InterPro" id="IPR010071">
    <property type="entry name" value="AA_adenyl_dom"/>
</dbReference>
<dbReference type="RefSeq" id="WP_098059098.1">
    <property type="nucleotide sequence ID" value="NZ_NUAJ01000064.1"/>
</dbReference>
<dbReference type="FunFam" id="1.10.1200.10:FF:000005">
    <property type="entry name" value="Nonribosomal peptide synthetase 1"/>
    <property type="match status" value="1"/>
</dbReference>
<dbReference type="PANTHER" id="PTHR45527:SF1">
    <property type="entry name" value="FATTY ACID SYNTHASE"/>
    <property type="match status" value="1"/>
</dbReference>
<accession>A0AB36SDI3</accession>
<reference evidence="10 11" key="1">
    <citation type="submission" date="2017-09" db="EMBL/GenBank/DDBJ databases">
        <title>Large-scale bioinformatics analysis of Bacillus genomes uncovers conserved roles of natural products in bacterial physiology.</title>
        <authorList>
            <consortium name="Agbiome Team Llc"/>
            <person name="Bleich R.M."/>
            <person name="Kirk G.J."/>
            <person name="Santa Maria K.C."/>
            <person name="Allen S.E."/>
            <person name="Farag S."/>
            <person name="Shank E.A."/>
            <person name="Bowers A."/>
        </authorList>
    </citation>
    <scope>NUCLEOTIDE SEQUENCE [LARGE SCALE GENOMIC DNA]</scope>
    <source>
        <strain evidence="10 11">AFS027958</strain>
    </source>
</reference>
<dbReference type="SUPFAM" id="SSF56801">
    <property type="entry name" value="Acetyl-CoA synthetase-like"/>
    <property type="match status" value="1"/>
</dbReference>
<dbReference type="FunFam" id="3.40.50.12780:FF:000012">
    <property type="entry name" value="Non-ribosomal peptide synthetase"/>
    <property type="match status" value="1"/>
</dbReference>
<dbReference type="Pfam" id="PF00550">
    <property type="entry name" value="PP-binding"/>
    <property type="match status" value="1"/>
</dbReference>
<dbReference type="Gene3D" id="3.30.559.10">
    <property type="entry name" value="Chloramphenicol acetyltransferase-like domain"/>
    <property type="match status" value="1"/>
</dbReference>